<feature type="domain" description="DUF402" evidence="2">
    <location>
        <begin position="49"/>
        <end position="154"/>
    </location>
</feature>
<accession>A0A1B2DDM6</accession>
<dbReference type="RefSeq" id="WP_099517179.1">
    <property type="nucleotide sequence ID" value="NZ_CP016808.1"/>
</dbReference>
<sequence length="180" mass="20680">MDSYQHCVIRSSKHDGSIHRVWQHNWLIPAPLLIPQHAALGFKVTINFETPIVEASGKVWMSQVPAVSFFLPGQWYNVVALLEEGGIRYYCNLASPFAWESELLTYIDYDLDVILLPDGSREVVDEDEFELHKAKYDYPGDVQEHVLQGLGELLLRMDKHAAPFDDEVIIAYYEAWRTSL</sequence>
<protein>
    <recommendedName>
        <fullName evidence="2">DUF402 domain-containing protein</fullName>
    </recommendedName>
</protein>
<evidence type="ECO:0000313" key="3">
    <source>
        <dbReference type="EMBL" id="ANY65803.1"/>
    </source>
</evidence>
<dbReference type="PANTHER" id="PTHR39159">
    <property type="match status" value="1"/>
</dbReference>
<dbReference type="AlphaFoldDB" id="A0A1B2DDM6"/>
<gene>
    <name evidence="3" type="ORF">BBD42_04470</name>
</gene>
<dbReference type="Pfam" id="PF04167">
    <property type="entry name" value="DUF402"/>
    <property type="match status" value="1"/>
</dbReference>
<dbReference type="EMBL" id="CP016808">
    <property type="protein sequence ID" value="ANY65803.1"/>
    <property type="molecule type" value="Genomic_DNA"/>
</dbReference>
<reference evidence="3" key="1">
    <citation type="submission" date="2016-08" db="EMBL/GenBank/DDBJ databases">
        <title>Complete Genome Seqeunce of Paenibacillus sp. BIHB 4019 from tea rhizoplane.</title>
        <authorList>
            <person name="Thakur R."/>
            <person name="Swarnkar M.K."/>
            <person name="Gulati A."/>
        </authorList>
    </citation>
    <scope>NUCLEOTIDE SEQUENCE [LARGE SCALE GENOMIC DNA]</scope>
    <source>
        <strain evidence="3">BIHB4019</strain>
    </source>
</reference>
<dbReference type="PANTHER" id="PTHR39159:SF1">
    <property type="entry name" value="UPF0374 PROTEIN YGAC"/>
    <property type="match status" value="1"/>
</dbReference>
<dbReference type="InterPro" id="IPR035930">
    <property type="entry name" value="FomD-like_sf"/>
</dbReference>
<proteinExistence type="predicted"/>
<keyword evidence="1" id="KW-0378">Hydrolase</keyword>
<evidence type="ECO:0000259" key="2">
    <source>
        <dbReference type="Pfam" id="PF04167"/>
    </source>
</evidence>
<name>A0A1B2DDM6_9BACL</name>
<dbReference type="InterPro" id="IPR007295">
    <property type="entry name" value="DUF402"/>
</dbReference>
<dbReference type="SUPFAM" id="SSF159234">
    <property type="entry name" value="FomD-like"/>
    <property type="match status" value="1"/>
</dbReference>
<evidence type="ECO:0000256" key="1">
    <source>
        <dbReference type="ARBA" id="ARBA00022801"/>
    </source>
</evidence>
<dbReference type="Gene3D" id="2.40.380.10">
    <property type="entry name" value="FomD-like"/>
    <property type="match status" value="1"/>
</dbReference>
<dbReference type="GO" id="GO:0016787">
    <property type="term" value="F:hydrolase activity"/>
    <property type="evidence" value="ECO:0007669"/>
    <property type="project" value="UniProtKB-KW"/>
</dbReference>
<dbReference type="InterPro" id="IPR050212">
    <property type="entry name" value="Ntdp-like"/>
</dbReference>
<organism evidence="3">
    <name type="scientific">Paenibacillus sp. BIHB 4019</name>
    <dbReference type="NCBI Taxonomy" id="1870819"/>
    <lineage>
        <taxon>Bacteria</taxon>
        <taxon>Bacillati</taxon>
        <taxon>Bacillota</taxon>
        <taxon>Bacilli</taxon>
        <taxon>Bacillales</taxon>
        <taxon>Paenibacillaceae</taxon>
        <taxon>Paenibacillus</taxon>
    </lineage>
</organism>